<accession>A0A8H3TSX7</accession>
<evidence type="ECO:0000313" key="13">
    <source>
        <dbReference type="Proteomes" id="UP000620104"/>
    </source>
</evidence>
<evidence type="ECO:0000256" key="6">
    <source>
        <dbReference type="SAM" id="Coils"/>
    </source>
</evidence>
<feature type="domain" description="Helicase SEN1 beta-barrel" evidence="11">
    <location>
        <begin position="1345"/>
        <end position="1433"/>
    </location>
</feature>
<feature type="compositionally biased region" description="Basic and acidic residues" evidence="7">
    <location>
        <begin position="2083"/>
        <end position="2096"/>
    </location>
</feature>
<reference evidence="12" key="1">
    <citation type="submission" date="2020-07" db="EMBL/GenBank/DDBJ databases">
        <title>Draft Genome Sequence of a Deep-Sea Yeast, Naganishia (Cryptococcus) liquefaciens strain N6.</title>
        <authorList>
            <person name="Han Y.W."/>
            <person name="Kajitani R."/>
            <person name="Morimoto H."/>
            <person name="Parhat M."/>
            <person name="Tsubouchi H."/>
            <person name="Bakenova O."/>
            <person name="Ogata M."/>
            <person name="Argunhan B."/>
            <person name="Aoki R."/>
            <person name="Kajiwara S."/>
            <person name="Itoh T."/>
            <person name="Iwasaki H."/>
        </authorList>
    </citation>
    <scope>NUCLEOTIDE SEQUENCE</scope>
    <source>
        <strain evidence="12">N6</strain>
    </source>
</reference>
<dbReference type="GO" id="GO:0001147">
    <property type="term" value="F:transcription termination site sequence-specific DNA binding"/>
    <property type="evidence" value="ECO:0007669"/>
    <property type="project" value="TreeGrafter"/>
</dbReference>
<dbReference type="InterPro" id="IPR047187">
    <property type="entry name" value="SF1_C_Upf1"/>
</dbReference>
<feature type="coiled-coil region" evidence="6">
    <location>
        <begin position="1621"/>
        <end position="1693"/>
    </location>
</feature>
<evidence type="ECO:0000256" key="2">
    <source>
        <dbReference type="ARBA" id="ARBA00022741"/>
    </source>
</evidence>
<feature type="domain" description="DNA2/NAM7 helicase helicase" evidence="9">
    <location>
        <begin position="1485"/>
        <end position="1764"/>
    </location>
</feature>
<dbReference type="SUPFAM" id="SSF52540">
    <property type="entry name" value="P-loop containing nucleoside triphosphate hydrolases"/>
    <property type="match status" value="1"/>
</dbReference>
<dbReference type="InterPro" id="IPR024481">
    <property type="entry name" value="Helicase_Sen1_N"/>
</dbReference>
<dbReference type="FunFam" id="3.40.50.300:FF:000326">
    <property type="entry name" value="P-loop containing nucleoside triphosphate hydrolase"/>
    <property type="match status" value="1"/>
</dbReference>
<feature type="compositionally biased region" description="Basic and acidic residues" evidence="7">
    <location>
        <begin position="2052"/>
        <end position="2070"/>
    </location>
</feature>
<dbReference type="InterPro" id="IPR056474">
    <property type="entry name" value="SEN1_barrel"/>
</dbReference>
<dbReference type="GO" id="GO:0005694">
    <property type="term" value="C:chromosome"/>
    <property type="evidence" value="ECO:0007669"/>
    <property type="project" value="UniProtKB-ARBA"/>
</dbReference>
<dbReference type="OrthoDB" id="6513042at2759"/>
<feature type="compositionally biased region" description="Low complexity" evidence="7">
    <location>
        <begin position="2189"/>
        <end position="2199"/>
    </location>
</feature>
<sequence>MALSTAAQVLGHLKEKEVQQRNPNPDDLRQLCEYVKSSSLRKFAVGSLATNSTSKNDGSHPFCALAEDATREVATYLLYLFSYNRSGMVDSWMTSLELAVATCDECARGFCIARRTFIAKYISKFPIEAQRNFGKAVDDWQVEQILKKLQGRNTVIDLENDDIKLETQPRQTLLTLPSPHLQLLFGCTDNSILGHAKIRAAGLYGEILSSVTKSDANSTAPICPNLVKLGLLPSLISLAAAGSEAMDSTEGESDLKIRQWARTQITASGGKPVKPLEWVGLGLAEAWESALPVRGADDIKTDADRDEKHIGRWLAALAIIESGSLHPRTLEEFVLGPGNRNILALLASQIADKTPTFPILLKIFSLCIKAHPRAMLWKNADPSVQFAPTMVNQIQNNSIYLDLLGRAFDSNYQTKIQDSSLAGLDRILCHLRIVASSQLPSTRTGPKGKGRADHPSEWIVNWFPDYLMSIRDLDSYRLIHASKDAPPSVEDLTFADAMATSMGFFMHTLQARRYSEEFRAAIIEYGIKTFSALCSAPLVTSASLARYIRKVFVNALDIHANTIVSAALGTVDYSSAAWATARLIAQEFLKEVFVIDGNMVRSLYTHLGGQANEARRRRTKHPSDSFPTARVATELWSKTYELTSSTRLDGIPPIMQGIRRFAHLPVPGGRAWSHENLEFWKADQKWAHSVTTLRSTMKAIKDAFGTKVASVTSVTDPGRLRDLWSSPEFPQLVMHLLLCSDEDIHNAIIGLIQTTYEDVDARVDCIRQMLTTYPGDTIKGMIEFLDNWNNDVRDMPTAVETARWVVRCFTDIIDVLCRQTNSSTGFVFLSDEVFLATPMGSKTLSEYLFKLWNSMTSSLANIFKMTSRWAPFFDNKEMVDWMQDALIFGRLLVEETQNFETAVMGSGHAGPSSSQSRALDRKTASKLVDDLEPVLENLLAWLRITEVETLHQSFELLKLLLTYCIRSRGNNDSTEAFKRSCFTIENFCRRVKRHKTLLDEGQLSELFDLITPFMEGVQVLGDSEDEKPVARPKTAVESDKTPAVPVKNAFTQMMQKAGRTTSTPSGTVREMKAGITTKSTTASPRSSPAPAAAYDSADEFEGLNLDDMSVKELARAEREAASTTLQRYLDRMHARPTAKSGSVPVKKALSKSTVPVRTGGSSSVLGRLRQEAFTERKSKDVGLPRVTMTTISRDRDGRKPIHNAAANIRAKVESESSDTTESEDDGGLGALQKLQKEDTKPINKPKIQILRTARVAPRMTDAERHRLAAYRTKMRLKPDIGELFRTIMLWDPSDRGPIKNHTLNKIPSRFKTPQDYQRAFTALFFQELRDQSRSELDDESNSRNTVPINVEVINKQHTDDYNDLELNPVGNNKLDGWYVNDSDLCIMRRGELQVFATVRGFKRSSKNITINVRVHNSREKYGMEVKDRWVIVKHMNLSTAIREFSALQAMPYYEPDILDAILEARPKDLPEVTDITAQKAMDRYQVNEPQARAIVGAMRVEGFALIQGPPGTGKTKTISGLAGRFMDNRPATISLRDAGDTRLAKLLICAPSNAAIDEVTRRLKDGVPSAGGKMVIPRIIRIGNESSMNSAVKDVSLDALVEARVSSVQRSNGKGDTSSDISRAEQALDKIKQDREALQKELQAVGDNEQKRQALANDMQVLMKQRIEKSRELDRARDAARDVTRQLDGARREARETILREADIICGTLAGVGHESLQQYDFDTVIIDEAAQSVEISALIPLRYKCKRCILVGDPKQLPPTVISTTAQDFGYNQSLFVRMSNQHPNAMHLLSIQYRMHPDISRLPSKAFYDGRLRDGPEMAQKTVAPWHATSAFGTYRFFNVDSPESSGGRRSVLNKGEVEAIINLYRSLRTLYGESDGLFGRVGIVTPYKAQQMELRRVLRNYFGERVFEEVDIGTIDGFQGQEKDIIILSTVRSGTNQTSIGFVQDQRRMNVALTRAKSSLFIFGNGPTLARSDATWNMIVQDAKERNFYTPYTLQTFNNLEVDRSLLVRKPAENGKISDDVSRTSYISGAQKERGGLSPPAVTRPPTHKGADNDRKRLRSPDIRTDEDGAGPTRKKTKLKRIDNDGKPVRTDDDGVTSTSNAGPIKRDGHRSKRDKADKKEPDVDMDFFSGPSKSATVKRKEPASVPVSRNGALADLSRKPTDGTTATPLGKMQDAVKGDKPMNAPRPKASARSSAGDGLFIKKKKVREFSLFIIIGLQF</sequence>
<evidence type="ECO:0000259" key="11">
    <source>
        <dbReference type="Pfam" id="PF23576"/>
    </source>
</evidence>
<keyword evidence="3" id="KW-0378">Hydrolase</keyword>
<evidence type="ECO:0000259" key="10">
    <source>
        <dbReference type="Pfam" id="PF13087"/>
    </source>
</evidence>
<evidence type="ECO:0000256" key="1">
    <source>
        <dbReference type="ARBA" id="ARBA00007913"/>
    </source>
</evidence>
<evidence type="ECO:0000259" key="9">
    <source>
        <dbReference type="Pfam" id="PF13086"/>
    </source>
</evidence>
<dbReference type="GO" id="GO:0016604">
    <property type="term" value="C:nuclear body"/>
    <property type="evidence" value="ECO:0007669"/>
    <property type="project" value="TreeGrafter"/>
</dbReference>
<dbReference type="InterPro" id="IPR041679">
    <property type="entry name" value="DNA2/NAM7-like_C"/>
</dbReference>
<feature type="domain" description="DNA2/NAM7 helicase-like C-terminal" evidence="10">
    <location>
        <begin position="1772"/>
        <end position="1968"/>
    </location>
</feature>
<dbReference type="InterPro" id="IPR027417">
    <property type="entry name" value="P-loop_NTPase"/>
</dbReference>
<gene>
    <name evidence="12" type="ORF">NliqN6_2715</name>
</gene>
<keyword evidence="2" id="KW-0547">Nucleotide-binding</keyword>
<dbReference type="GO" id="GO:0004386">
    <property type="term" value="F:helicase activity"/>
    <property type="evidence" value="ECO:0007669"/>
    <property type="project" value="UniProtKB-KW"/>
</dbReference>
<comment type="similarity">
    <text evidence="1">Belongs to the DNA2/NAM7 helicase family.</text>
</comment>
<feature type="domain" description="Helicase Sen1 N-terminal" evidence="8">
    <location>
        <begin position="94"/>
        <end position="954"/>
    </location>
</feature>
<dbReference type="Gene3D" id="3.40.50.300">
    <property type="entry name" value="P-loop containing nucleotide triphosphate hydrolases"/>
    <property type="match status" value="2"/>
</dbReference>
<keyword evidence="5" id="KW-0067">ATP-binding</keyword>
<evidence type="ECO:0000313" key="12">
    <source>
        <dbReference type="EMBL" id="GHJ86313.1"/>
    </source>
</evidence>
<dbReference type="PANTHER" id="PTHR10887:SF495">
    <property type="entry name" value="HELICASE SENATAXIN ISOFORM X1-RELATED"/>
    <property type="match status" value="1"/>
</dbReference>
<evidence type="ECO:0000256" key="4">
    <source>
        <dbReference type="ARBA" id="ARBA00022806"/>
    </source>
</evidence>
<keyword evidence="4" id="KW-0347">Helicase</keyword>
<feature type="region of interest" description="Disordered" evidence="7">
    <location>
        <begin position="1135"/>
        <end position="1163"/>
    </location>
</feature>
<comment type="caution">
    <text evidence="12">The sequence shown here is derived from an EMBL/GenBank/DDBJ whole genome shotgun (WGS) entry which is preliminary data.</text>
</comment>
<protein>
    <recommendedName>
        <fullName evidence="14">AAA family ATPase</fullName>
    </recommendedName>
</protein>
<organism evidence="12 13">
    <name type="scientific">Naganishia liquefaciens</name>
    <dbReference type="NCBI Taxonomy" id="104408"/>
    <lineage>
        <taxon>Eukaryota</taxon>
        <taxon>Fungi</taxon>
        <taxon>Dikarya</taxon>
        <taxon>Basidiomycota</taxon>
        <taxon>Agaricomycotina</taxon>
        <taxon>Tremellomycetes</taxon>
        <taxon>Filobasidiales</taxon>
        <taxon>Filobasidiaceae</taxon>
        <taxon>Naganishia</taxon>
    </lineage>
</organism>
<dbReference type="CDD" id="cd18042">
    <property type="entry name" value="DEXXQc_SETX"/>
    <property type="match status" value="1"/>
</dbReference>
<feature type="compositionally biased region" description="Acidic residues" evidence="7">
    <location>
        <begin position="1215"/>
        <end position="1226"/>
    </location>
</feature>
<feature type="region of interest" description="Disordered" evidence="7">
    <location>
        <begin position="2032"/>
        <end position="2199"/>
    </location>
</feature>
<keyword evidence="6" id="KW-0175">Coiled coil</keyword>
<dbReference type="Pfam" id="PF23576">
    <property type="entry name" value="SEN1_barrel"/>
    <property type="match status" value="1"/>
</dbReference>
<evidence type="ECO:0000256" key="5">
    <source>
        <dbReference type="ARBA" id="ARBA00022840"/>
    </source>
</evidence>
<dbReference type="GO" id="GO:0016787">
    <property type="term" value="F:hydrolase activity"/>
    <property type="evidence" value="ECO:0007669"/>
    <property type="project" value="UniProtKB-KW"/>
</dbReference>
<dbReference type="InterPro" id="IPR041677">
    <property type="entry name" value="DNA2/NAM7_AAA_11"/>
</dbReference>
<dbReference type="Pfam" id="PF12726">
    <property type="entry name" value="SEN1_N"/>
    <property type="match status" value="1"/>
</dbReference>
<dbReference type="InterPro" id="IPR045055">
    <property type="entry name" value="DNA2/NAM7-like"/>
</dbReference>
<evidence type="ECO:0000256" key="7">
    <source>
        <dbReference type="SAM" id="MobiDB-lite"/>
    </source>
</evidence>
<name>A0A8H3TSX7_9TREE</name>
<feature type="region of interest" description="Disordered" evidence="7">
    <location>
        <begin position="1207"/>
        <end position="1243"/>
    </location>
</feature>
<dbReference type="EMBL" id="BLZA01000017">
    <property type="protein sequence ID" value="GHJ86313.1"/>
    <property type="molecule type" value="Genomic_DNA"/>
</dbReference>
<dbReference type="Proteomes" id="UP000620104">
    <property type="component" value="Unassembled WGS sequence"/>
</dbReference>
<evidence type="ECO:0000256" key="3">
    <source>
        <dbReference type="ARBA" id="ARBA00022801"/>
    </source>
</evidence>
<dbReference type="Pfam" id="PF13086">
    <property type="entry name" value="AAA_11"/>
    <property type="match status" value="1"/>
</dbReference>
<evidence type="ECO:0000259" key="8">
    <source>
        <dbReference type="Pfam" id="PF12726"/>
    </source>
</evidence>
<dbReference type="CDD" id="cd18808">
    <property type="entry name" value="SF1_C_Upf1"/>
    <property type="match status" value="1"/>
</dbReference>
<keyword evidence="13" id="KW-1185">Reference proteome</keyword>
<feature type="compositionally biased region" description="Polar residues" evidence="7">
    <location>
        <begin position="1150"/>
        <end position="1163"/>
    </location>
</feature>
<evidence type="ECO:0008006" key="14">
    <source>
        <dbReference type="Google" id="ProtNLM"/>
    </source>
</evidence>
<dbReference type="GO" id="GO:0005524">
    <property type="term" value="F:ATP binding"/>
    <property type="evidence" value="ECO:0007669"/>
    <property type="project" value="UniProtKB-KW"/>
</dbReference>
<dbReference type="GO" id="GO:0006369">
    <property type="term" value="P:termination of RNA polymerase II transcription"/>
    <property type="evidence" value="ECO:0007669"/>
    <property type="project" value="TreeGrafter"/>
</dbReference>
<dbReference type="Pfam" id="PF13087">
    <property type="entry name" value="AAA_12"/>
    <property type="match status" value="1"/>
</dbReference>
<proteinExistence type="inferred from homology"/>
<dbReference type="PANTHER" id="PTHR10887">
    <property type="entry name" value="DNA2/NAM7 HELICASE FAMILY"/>
    <property type="match status" value="1"/>
</dbReference>